<dbReference type="CDD" id="cd23659">
    <property type="entry name" value="USP_At3g01520-like"/>
    <property type="match status" value="1"/>
</dbReference>
<feature type="domain" description="UspA" evidence="2">
    <location>
        <begin position="45"/>
        <end position="191"/>
    </location>
</feature>
<proteinExistence type="predicted"/>
<dbReference type="SUPFAM" id="SSF52402">
    <property type="entry name" value="Adenine nucleotide alpha hydrolases-like"/>
    <property type="match status" value="1"/>
</dbReference>
<dbReference type="InterPro" id="IPR006015">
    <property type="entry name" value="Universal_stress_UspA"/>
</dbReference>
<dbReference type="EMBL" id="JADXDR010000053">
    <property type="protein sequence ID" value="KAI7842371.1"/>
    <property type="molecule type" value="Genomic_DNA"/>
</dbReference>
<dbReference type="Pfam" id="PF00582">
    <property type="entry name" value="Usp"/>
    <property type="match status" value="1"/>
</dbReference>
<protein>
    <recommendedName>
        <fullName evidence="2">UspA domain-containing protein</fullName>
    </recommendedName>
</protein>
<comment type="caution">
    <text evidence="3">The sequence shown here is derived from an EMBL/GenBank/DDBJ whole genome shotgun (WGS) entry which is preliminary data.</text>
</comment>
<evidence type="ECO:0000256" key="1">
    <source>
        <dbReference type="SAM" id="MobiDB-lite"/>
    </source>
</evidence>
<organism evidence="3 4">
    <name type="scientific">Chlorella ohadii</name>
    <dbReference type="NCBI Taxonomy" id="2649997"/>
    <lineage>
        <taxon>Eukaryota</taxon>
        <taxon>Viridiplantae</taxon>
        <taxon>Chlorophyta</taxon>
        <taxon>core chlorophytes</taxon>
        <taxon>Trebouxiophyceae</taxon>
        <taxon>Chlorellales</taxon>
        <taxon>Chlorellaceae</taxon>
        <taxon>Chlorella clade</taxon>
        <taxon>Chlorella</taxon>
    </lineage>
</organism>
<dbReference type="Proteomes" id="UP001205105">
    <property type="component" value="Unassembled WGS sequence"/>
</dbReference>
<evidence type="ECO:0000313" key="3">
    <source>
        <dbReference type="EMBL" id="KAI7842371.1"/>
    </source>
</evidence>
<dbReference type="AlphaFoldDB" id="A0AAD5DU91"/>
<gene>
    <name evidence="3" type="ORF">COHA_004010</name>
</gene>
<dbReference type="PANTHER" id="PTHR31964">
    <property type="entry name" value="ADENINE NUCLEOTIDE ALPHA HYDROLASES-LIKE SUPERFAMILY PROTEIN"/>
    <property type="match status" value="1"/>
</dbReference>
<reference evidence="3" key="1">
    <citation type="submission" date="2020-11" db="EMBL/GenBank/DDBJ databases">
        <title>Chlorella ohadii genome sequencing and assembly.</title>
        <authorList>
            <person name="Murik O."/>
            <person name="Treves H."/>
            <person name="Kedem I."/>
            <person name="Shotland Y."/>
            <person name="Kaplan A."/>
        </authorList>
    </citation>
    <scope>NUCLEOTIDE SEQUENCE</scope>
    <source>
        <strain evidence="3">1</strain>
    </source>
</reference>
<dbReference type="PANTHER" id="PTHR31964:SF113">
    <property type="entry name" value="USPA DOMAIN-CONTAINING PROTEIN"/>
    <property type="match status" value="1"/>
</dbReference>
<dbReference type="PRINTS" id="PR01438">
    <property type="entry name" value="UNVRSLSTRESS"/>
</dbReference>
<dbReference type="InterPro" id="IPR014729">
    <property type="entry name" value="Rossmann-like_a/b/a_fold"/>
</dbReference>
<sequence>MATEESVQAEELQEAVGPSEAPTQAEAHRPLLSFDRTAGSAAGAKHYLVPVDDTDDSEEAIDWAIQMFGPGSVFHLLHVVPEPQMLHLWAGTYIPPDENAELIEVEDVKLWASHRFAKKLIAAKVSFKLHIIVGPTDSESVSNVILKKAQDVSAECIVMARHSKGKLKEMWVGSVTKACVHKSSVPVAVVPHFQQRPKSA</sequence>
<feature type="region of interest" description="Disordered" evidence="1">
    <location>
        <begin position="1"/>
        <end position="28"/>
    </location>
</feature>
<accession>A0AAD5DU91</accession>
<name>A0AAD5DU91_9CHLO</name>
<dbReference type="InterPro" id="IPR006016">
    <property type="entry name" value="UspA"/>
</dbReference>
<keyword evidence="4" id="KW-1185">Reference proteome</keyword>
<dbReference type="Gene3D" id="3.40.50.620">
    <property type="entry name" value="HUPs"/>
    <property type="match status" value="1"/>
</dbReference>
<evidence type="ECO:0000259" key="2">
    <source>
        <dbReference type="Pfam" id="PF00582"/>
    </source>
</evidence>
<evidence type="ECO:0000313" key="4">
    <source>
        <dbReference type="Proteomes" id="UP001205105"/>
    </source>
</evidence>